<evidence type="ECO:0000313" key="4">
    <source>
        <dbReference type="Proteomes" id="UP001485043"/>
    </source>
</evidence>
<dbReference type="EMBL" id="JALJOV010000105">
    <property type="protein sequence ID" value="KAK9867163.1"/>
    <property type="molecule type" value="Genomic_DNA"/>
</dbReference>
<feature type="compositionally biased region" description="Polar residues" evidence="1">
    <location>
        <begin position="275"/>
        <end position="290"/>
    </location>
</feature>
<name>A0AAW1TEA0_9CHLO</name>
<proteinExistence type="predicted"/>
<comment type="caution">
    <text evidence="3">The sequence shown here is derived from an EMBL/GenBank/DDBJ whole genome shotgun (WGS) entry which is preliminary data.</text>
</comment>
<evidence type="ECO:0000256" key="1">
    <source>
        <dbReference type="SAM" id="MobiDB-lite"/>
    </source>
</evidence>
<gene>
    <name evidence="3" type="ORF">WJX84_006525</name>
</gene>
<dbReference type="SMART" id="SM00257">
    <property type="entry name" value="LysM"/>
    <property type="match status" value="1"/>
</dbReference>
<reference evidence="3 4" key="1">
    <citation type="journal article" date="2024" name="Nat. Commun.">
        <title>Phylogenomics reveals the evolutionary origins of lichenization in chlorophyte algae.</title>
        <authorList>
            <person name="Puginier C."/>
            <person name="Libourel C."/>
            <person name="Otte J."/>
            <person name="Skaloud P."/>
            <person name="Haon M."/>
            <person name="Grisel S."/>
            <person name="Petersen M."/>
            <person name="Berrin J.G."/>
            <person name="Delaux P.M."/>
            <person name="Dal Grande F."/>
            <person name="Keller J."/>
        </authorList>
    </citation>
    <scope>NUCLEOTIDE SEQUENCE [LARGE SCALE GENOMIC DNA]</scope>
    <source>
        <strain evidence="3 4">SAG 2523</strain>
    </source>
</reference>
<dbReference type="AlphaFoldDB" id="A0AAW1TEA0"/>
<feature type="compositionally biased region" description="Basic and acidic residues" evidence="1">
    <location>
        <begin position="197"/>
        <end position="214"/>
    </location>
</feature>
<feature type="region of interest" description="Disordered" evidence="1">
    <location>
        <begin position="1"/>
        <end position="26"/>
    </location>
</feature>
<protein>
    <recommendedName>
        <fullName evidence="2">LysM domain-containing protein</fullName>
    </recommendedName>
</protein>
<dbReference type="InterPro" id="IPR036779">
    <property type="entry name" value="LysM_dom_sf"/>
</dbReference>
<dbReference type="PANTHER" id="PTHR20932">
    <property type="entry name" value="LYSM AND PUTATIVE PEPTIDOGLYCAN-BINDING DOMAIN-CONTAINING PROTEIN"/>
    <property type="match status" value="1"/>
</dbReference>
<dbReference type="InterPro" id="IPR018392">
    <property type="entry name" value="LysM"/>
</dbReference>
<keyword evidence="4" id="KW-1185">Reference proteome</keyword>
<dbReference type="PROSITE" id="PS51782">
    <property type="entry name" value="LYSM"/>
    <property type="match status" value="1"/>
</dbReference>
<dbReference type="Proteomes" id="UP001485043">
    <property type="component" value="Unassembled WGS sequence"/>
</dbReference>
<feature type="compositionally biased region" description="Polar residues" evidence="1">
    <location>
        <begin position="7"/>
        <end position="23"/>
    </location>
</feature>
<dbReference type="PANTHER" id="PTHR20932:SF8">
    <property type="entry name" value="LD22649P"/>
    <property type="match status" value="1"/>
</dbReference>
<feature type="domain" description="LysM" evidence="2">
    <location>
        <begin position="30"/>
        <end position="74"/>
    </location>
</feature>
<evidence type="ECO:0000259" key="2">
    <source>
        <dbReference type="PROSITE" id="PS51782"/>
    </source>
</evidence>
<evidence type="ECO:0000313" key="3">
    <source>
        <dbReference type="EMBL" id="KAK9867163.1"/>
    </source>
</evidence>
<sequence length="364" mass="38557">MSEISRAEQTSAEIAENGASSSRQRPELFHTHKVSKLDTLAGLAIRYNVTVSDIKRANGLLSDNSMFARDTLIIPSGPIPVGPEYSTWAGMIVTQYGRLPGGGVPSCSGAAASIPGTPPRQASSALLQLRSYYGFEDISPAVSAPTSPGLSERGFGRPFRGHDEFMDEVRTSSGEVELTEFEPRLRRHPHSSSTSTLEEKYAGTREGETIDDRLRHRRGNPSPMRGEDGAILENGGSHMAGPSFPPPLQTPAARHSPGFRNAITPDAAAPPLWPGSSSGRATLTGGSPQAQRAGPRRDSFLERIRRAASQPALARPGGPNLSRLADAAIESLSDLPASDAGAGTLSRVAGAVLPVRQKEVAKKE</sequence>
<dbReference type="CDD" id="cd00118">
    <property type="entry name" value="LysM"/>
    <property type="match status" value="1"/>
</dbReference>
<feature type="region of interest" description="Disordered" evidence="1">
    <location>
        <begin position="181"/>
        <end position="297"/>
    </location>
</feature>
<dbReference type="Gene3D" id="3.10.350.10">
    <property type="entry name" value="LysM domain"/>
    <property type="match status" value="1"/>
</dbReference>
<dbReference type="SUPFAM" id="SSF54106">
    <property type="entry name" value="LysM domain"/>
    <property type="match status" value="1"/>
</dbReference>
<dbReference type="InterPro" id="IPR045030">
    <property type="entry name" value="LYSM1-4"/>
</dbReference>
<dbReference type="Pfam" id="PF01476">
    <property type="entry name" value="LysM"/>
    <property type="match status" value="1"/>
</dbReference>
<organism evidence="3 4">
    <name type="scientific">Apatococcus fuscideae</name>
    <dbReference type="NCBI Taxonomy" id="2026836"/>
    <lineage>
        <taxon>Eukaryota</taxon>
        <taxon>Viridiplantae</taxon>
        <taxon>Chlorophyta</taxon>
        <taxon>core chlorophytes</taxon>
        <taxon>Trebouxiophyceae</taxon>
        <taxon>Chlorellales</taxon>
        <taxon>Chlorellaceae</taxon>
        <taxon>Apatococcus</taxon>
    </lineage>
</organism>
<accession>A0AAW1TEA0</accession>